<dbReference type="EMBL" id="LVEN01000042">
    <property type="protein sequence ID" value="OCB70569.1"/>
    <property type="molecule type" value="Genomic_DNA"/>
</dbReference>
<dbReference type="Gene3D" id="3.40.50.2000">
    <property type="entry name" value="Glycogen Phosphorylase B"/>
    <property type="match status" value="2"/>
</dbReference>
<dbReference type="Pfam" id="PF00534">
    <property type="entry name" value="Glycos_transf_1"/>
    <property type="match status" value="1"/>
</dbReference>
<keyword evidence="1" id="KW-0808">Transferase</keyword>
<feature type="domain" description="Glycosyltransferase subfamily 4-like N-terminal" evidence="3">
    <location>
        <begin position="13"/>
        <end position="164"/>
    </location>
</feature>
<evidence type="ECO:0000259" key="3">
    <source>
        <dbReference type="Pfam" id="PF13439"/>
    </source>
</evidence>
<reference evidence="5" key="1">
    <citation type="submission" date="2016-03" db="EMBL/GenBank/DDBJ databases">
        <title>Draft genome sequence of Paenibacillus glacialis DSM 22343.</title>
        <authorList>
            <person name="Shin S.-K."/>
            <person name="Yi H."/>
        </authorList>
    </citation>
    <scope>NUCLEOTIDE SEQUENCE [LARGE SCALE GENOMIC DNA]</scope>
    <source>
        <strain evidence="5">CCUG 60099</strain>
    </source>
</reference>
<comment type="caution">
    <text evidence="4">The sequence shown here is derived from an EMBL/GenBank/DDBJ whole genome shotgun (WGS) entry which is preliminary data.</text>
</comment>
<keyword evidence="5" id="KW-1185">Reference proteome</keyword>
<dbReference type="SUPFAM" id="SSF53756">
    <property type="entry name" value="UDP-Glycosyltransferase/glycogen phosphorylase"/>
    <property type="match status" value="1"/>
</dbReference>
<sequence>MKIFQVVTLAYLGGAQSVVINLVTEAIKDGHQVFVLSEQNGPMWDQIPESAIKIKIKNLQRSINLFKDLSVMFSLYKLYRKHKPDVIHLHSSKIGLLGRLIFPSKKIVYTVHGFDSIRIAFKKFLPLERLLQYRTRHIVGVSNYDLEMMSKERIFKNTSVIYNGLLDWTNFEPSSTNEILNQSIDELRRLKEEDFFIILATARLTPQKRFETFQSVAEEFVNEKVKFVWVGNQYQPKDLPENLICLGNIPTACYLLKYIDLFMLPSNYEGLPMSIIEALAYGKPVIASNVGGIGEILNEKNGFALNNNVSDFVNKIKFYRDSASEYERASIAARKSYEDQFTLDKMYRKYLSLYNTINHH</sequence>
<dbReference type="PANTHER" id="PTHR46401:SF2">
    <property type="entry name" value="GLYCOSYLTRANSFERASE WBBK-RELATED"/>
    <property type="match status" value="1"/>
</dbReference>
<dbReference type="Pfam" id="PF13439">
    <property type="entry name" value="Glyco_transf_4"/>
    <property type="match status" value="1"/>
</dbReference>
<feature type="domain" description="Glycosyl transferase family 1" evidence="2">
    <location>
        <begin position="190"/>
        <end position="335"/>
    </location>
</feature>
<gene>
    <name evidence="4" type="ORF">FLP_17995</name>
</gene>
<evidence type="ECO:0008006" key="6">
    <source>
        <dbReference type="Google" id="ProtNLM"/>
    </source>
</evidence>
<evidence type="ECO:0000313" key="4">
    <source>
        <dbReference type="EMBL" id="OCB70569.1"/>
    </source>
</evidence>
<proteinExistence type="predicted"/>
<dbReference type="InterPro" id="IPR001296">
    <property type="entry name" value="Glyco_trans_1"/>
</dbReference>
<name>A0ABX2XEI0_9FLAO</name>
<organism evidence="4 5">
    <name type="scientific">Flavobacterium piscis</name>
    <dbReference type="NCBI Taxonomy" id="1114874"/>
    <lineage>
        <taxon>Bacteria</taxon>
        <taxon>Pseudomonadati</taxon>
        <taxon>Bacteroidota</taxon>
        <taxon>Flavobacteriia</taxon>
        <taxon>Flavobacteriales</taxon>
        <taxon>Flavobacteriaceae</taxon>
        <taxon>Flavobacterium</taxon>
    </lineage>
</organism>
<dbReference type="InterPro" id="IPR028098">
    <property type="entry name" value="Glyco_trans_4-like_N"/>
</dbReference>
<evidence type="ECO:0000313" key="5">
    <source>
        <dbReference type="Proteomes" id="UP000093343"/>
    </source>
</evidence>
<protein>
    <recommendedName>
        <fullName evidence="6">Glycosyltransferase family 1 protein</fullName>
    </recommendedName>
</protein>
<accession>A0ABX2XEI0</accession>
<dbReference type="RefSeq" id="WP_065450886.1">
    <property type="nucleotide sequence ID" value="NZ_LVEN01000042.1"/>
</dbReference>
<evidence type="ECO:0000259" key="2">
    <source>
        <dbReference type="Pfam" id="PF00534"/>
    </source>
</evidence>
<dbReference type="PANTHER" id="PTHR46401">
    <property type="entry name" value="GLYCOSYLTRANSFERASE WBBK-RELATED"/>
    <property type="match status" value="1"/>
</dbReference>
<evidence type="ECO:0000256" key="1">
    <source>
        <dbReference type="ARBA" id="ARBA00022679"/>
    </source>
</evidence>
<dbReference type="Proteomes" id="UP000093343">
    <property type="component" value="Unassembled WGS sequence"/>
</dbReference>